<feature type="transmembrane region" description="Helical" evidence="10">
    <location>
        <begin position="6"/>
        <end position="31"/>
    </location>
</feature>
<dbReference type="Gene3D" id="3.50.50.60">
    <property type="entry name" value="FAD/NAD(P)-binding domain"/>
    <property type="match status" value="2"/>
</dbReference>
<organism evidence="14 15">
    <name type="scientific">Wenzhouxiangella limi</name>
    <dbReference type="NCBI Taxonomy" id="2707351"/>
    <lineage>
        <taxon>Bacteria</taxon>
        <taxon>Pseudomonadati</taxon>
        <taxon>Pseudomonadota</taxon>
        <taxon>Gammaproteobacteria</taxon>
        <taxon>Chromatiales</taxon>
        <taxon>Wenzhouxiangellaceae</taxon>
        <taxon>Wenzhouxiangella</taxon>
    </lineage>
</organism>
<comment type="caution">
    <text evidence="14">The sequence shown here is derived from an EMBL/GenBank/DDBJ whole genome shotgun (WGS) entry which is preliminary data.</text>
</comment>
<evidence type="ECO:0000256" key="6">
    <source>
        <dbReference type="ARBA" id="ARBA00023002"/>
    </source>
</evidence>
<keyword evidence="7" id="KW-1015">Disulfide bond</keyword>
<dbReference type="InterPro" id="IPR023753">
    <property type="entry name" value="FAD/NAD-binding_dom"/>
</dbReference>
<evidence type="ECO:0000256" key="9">
    <source>
        <dbReference type="RuleBase" id="RU003691"/>
    </source>
</evidence>
<feature type="transmembrane region" description="Helical" evidence="10">
    <location>
        <begin position="85"/>
        <end position="112"/>
    </location>
</feature>
<keyword evidence="6 9" id="KW-0560">Oxidoreductase</keyword>
<evidence type="ECO:0000256" key="2">
    <source>
        <dbReference type="ARBA" id="ARBA00007532"/>
    </source>
</evidence>
<dbReference type="EMBL" id="JAAGSC010000039">
    <property type="protein sequence ID" value="NDY95449.1"/>
    <property type="molecule type" value="Genomic_DNA"/>
</dbReference>
<accession>A0A845VDW4</accession>
<dbReference type="PANTHER" id="PTHR43014:SF2">
    <property type="entry name" value="MERCURIC REDUCTASE"/>
    <property type="match status" value="1"/>
</dbReference>
<evidence type="ECO:0000313" key="15">
    <source>
        <dbReference type="Proteomes" id="UP000484885"/>
    </source>
</evidence>
<dbReference type="AlphaFoldDB" id="A0A845VDW4"/>
<keyword evidence="15" id="KW-1185">Reference proteome</keyword>
<evidence type="ECO:0000256" key="5">
    <source>
        <dbReference type="ARBA" id="ARBA00022857"/>
    </source>
</evidence>
<sequence>MTKQLALRLLLIALFIAAIAAYFALDLGQYFNLDTLRGQRDSLLRFAEQNLALTLSVYMLVYIVMAALSVPGAAVLTIAGGALFGVLWGTVAVSFASTIGATLVFLAARFLFRDSIQKRFGRRLEAINKGVERDGAFYLLALRLVPAFPFWVINLVMALTPIRTWTYYWVSQLGMLPATIVYVNAGTQLAQIESTGDILSPGLIGAFVLLGLLPLILRWLLRVLRYRKVYRGFVKPAAFDYNLVVIGAGAAGLVSAYIGATVQARVALIEKNQMGGDCLNTGCVPSKALIRTARVLAEARDSQRYGIRKMTAEIDFGDVMARIRRVIARIEPHDSPQRYRDMGVDVIQAKARLVSPWEVEVDGRRLTARAIVLATGAEPLVPDLPGLADSGYLTSDTLWDLETLPERLVVLGGGPIGCELAQAFARLGSEVTVVEMSDRLLPREDADAGDLLTHHLREEGLTVATGHRALRVENARELVCEKDGGEVRFAFDHLLVALGRKPRTSGYGLEQIGVRVTEQGRIETDGLQSTNFPNIYVCGDAAGPYQFTHVASHQAWTAAVNALIRPFWSFRTDYRVIPWVTFTDPEVARVGLNEQEAAARGIDVEVTTYGLDDLDRAIAESEDYGWVKVLTEPGKDRILGVTLVGAQAGEMLAEFVLAMKHGLGLNKILGTIHVYPTWAEGNKFAAGVWKKANQPETALRWARRFFSWRRR</sequence>
<dbReference type="Pfam" id="PF09335">
    <property type="entry name" value="VTT_dom"/>
    <property type="match status" value="1"/>
</dbReference>
<protein>
    <submittedName>
        <fullName evidence="14">FAD-dependent oxidoreductase</fullName>
    </submittedName>
</protein>
<keyword evidence="8 9" id="KW-0676">Redox-active center</keyword>
<keyword evidence="4 9" id="KW-0274">FAD</keyword>
<gene>
    <name evidence="14" type="ORF">G3I74_06890</name>
</gene>
<dbReference type="GO" id="GO:0003955">
    <property type="term" value="F:NAD(P)H dehydrogenase (quinone) activity"/>
    <property type="evidence" value="ECO:0007669"/>
    <property type="project" value="TreeGrafter"/>
</dbReference>
<dbReference type="InterPro" id="IPR012999">
    <property type="entry name" value="Pyr_OxRdtase_I_AS"/>
</dbReference>
<feature type="transmembrane region" description="Helical" evidence="10">
    <location>
        <begin position="198"/>
        <end position="221"/>
    </location>
</feature>
<name>A0A845VDW4_9GAMM</name>
<dbReference type="SUPFAM" id="SSF51905">
    <property type="entry name" value="FAD/NAD(P)-binding domain"/>
    <property type="match status" value="1"/>
</dbReference>
<dbReference type="SUPFAM" id="SSF55424">
    <property type="entry name" value="FAD/NAD-linked reductases, dimerisation (C-terminal) domain"/>
    <property type="match status" value="1"/>
</dbReference>
<dbReference type="RefSeq" id="WP_164210833.1">
    <property type="nucleotide sequence ID" value="NZ_JAAGSC010000039.1"/>
</dbReference>
<feature type="transmembrane region" description="Helical" evidence="10">
    <location>
        <begin position="137"/>
        <end position="159"/>
    </location>
</feature>
<dbReference type="Pfam" id="PF07992">
    <property type="entry name" value="Pyr_redox_2"/>
    <property type="match status" value="1"/>
</dbReference>
<keyword evidence="10" id="KW-1133">Transmembrane helix</keyword>
<keyword evidence="3 9" id="KW-0285">Flavoprotein</keyword>
<evidence type="ECO:0000256" key="10">
    <source>
        <dbReference type="SAM" id="Phobius"/>
    </source>
</evidence>
<evidence type="ECO:0000313" key="14">
    <source>
        <dbReference type="EMBL" id="NDY95449.1"/>
    </source>
</evidence>
<dbReference type="InterPro" id="IPR036188">
    <property type="entry name" value="FAD/NAD-bd_sf"/>
</dbReference>
<comment type="similarity">
    <text evidence="2 9">Belongs to the class-I pyridine nucleotide-disulfide oxidoreductase family.</text>
</comment>
<dbReference type="InterPro" id="IPR032816">
    <property type="entry name" value="VTT_dom"/>
</dbReference>
<dbReference type="PANTHER" id="PTHR43014">
    <property type="entry name" value="MERCURIC REDUCTASE"/>
    <property type="match status" value="1"/>
</dbReference>
<dbReference type="GO" id="GO:0050660">
    <property type="term" value="F:flavin adenine dinucleotide binding"/>
    <property type="evidence" value="ECO:0007669"/>
    <property type="project" value="TreeGrafter"/>
</dbReference>
<reference evidence="14 15" key="1">
    <citation type="submission" date="2020-02" db="EMBL/GenBank/DDBJ databases">
        <authorList>
            <person name="Zhang X.-Y."/>
        </authorList>
    </citation>
    <scope>NUCLEOTIDE SEQUENCE [LARGE SCALE GENOMIC DNA]</scope>
    <source>
        <strain evidence="14 15">C33</strain>
    </source>
</reference>
<evidence type="ECO:0000259" key="12">
    <source>
        <dbReference type="Pfam" id="PF07992"/>
    </source>
</evidence>
<dbReference type="Pfam" id="PF02852">
    <property type="entry name" value="Pyr_redox_dim"/>
    <property type="match status" value="1"/>
</dbReference>
<dbReference type="GO" id="GO:0005886">
    <property type="term" value="C:plasma membrane"/>
    <property type="evidence" value="ECO:0007669"/>
    <property type="project" value="UniProtKB-ARBA"/>
</dbReference>
<dbReference type="PROSITE" id="PS00076">
    <property type="entry name" value="PYRIDINE_REDOX_1"/>
    <property type="match status" value="1"/>
</dbReference>
<proteinExistence type="inferred from homology"/>
<dbReference type="InterPro" id="IPR004099">
    <property type="entry name" value="Pyr_nucl-diS_OxRdtase_dimer"/>
</dbReference>
<dbReference type="FunFam" id="3.30.390.30:FF:000001">
    <property type="entry name" value="Dihydrolipoyl dehydrogenase"/>
    <property type="match status" value="1"/>
</dbReference>
<evidence type="ECO:0000256" key="7">
    <source>
        <dbReference type="ARBA" id="ARBA00023157"/>
    </source>
</evidence>
<evidence type="ECO:0000256" key="3">
    <source>
        <dbReference type="ARBA" id="ARBA00022630"/>
    </source>
</evidence>
<dbReference type="Proteomes" id="UP000484885">
    <property type="component" value="Unassembled WGS sequence"/>
</dbReference>
<keyword evidence="10" id="KW-0812">Transmembrane</keyword>
<evidence type="ECO:0000259" key="13">
    <source>
        <dbReference type="Pfam" id="PF09335"/>
    </source>
</evidence>
<dbReference type="PRINTS" id="PR00411">
    <property type="entry name" value="PNDRDTASEI"/>
</dbReference>
<dbReference type="GO" id="GO:0016668">
    <property type="term" value="F:oxidoreductase activity, acting on a sulfur group of donors, NAD(P) as acceptor"/>
    <property type="evidence" value="ECO:0007669"/>
    <property type="project" value="InterPro"/>
</dbReference>
<comment type="cofactor">
    <cofactor evidence="1">
        <name>FAD</name>
        <dbReference type="ChEBI" id="CHEBI:57692"/>
    </cofactor>
</comment>
<keyword evidence="10" id="KW-0472">Membrane</keyword>
<evidence type="ECO:0000256" key="8">
    <source>
        <dbReference type="ARBA" id="ARBA00023284"/>
    </source>
</evidence>
<evidence type="ECO:0000256" key="1">
    <source>
        <dbReference type="ARBA" id="ARBA00001974"/>
    </source>
</evidence>
<feature type="domain" description="VTT" evidence="13">
    <location>
        <begin position="74"/>
        <end position="187"/>
    </location>
</feature>
<feature type="transmembrane region" description="Helical" evidence="10">
    <location>
        <begin position="165"/>
        <end position="186"/>
    </location>
</feature>
<feature type="domain" description="FAD/NAD(P)-binding" evidence="12">
    <location>
        <begin position="241"/>
        <end position="555"/>
    </location>
</feature>
<feature type="transmembrane region" description="Helical" evidence="10">
    <location>
        <begin position="241"/>
        <end position="262"/>
    </location>
</feature>
<dbReference type="PRINTS" id="PR00368">
    <property type="entry name" value="FADPNR"/>
</dbReference>
<keyword evidence="5" id="KW-0521">NADP</keyword>
<feature type="transmembrane region" description="Helical" evidence="10">
    <location>
        <begin position="51"/>
        <end position="79"/>
    </location>
</feature>
<feature type="domain" description="Pyridine nucleotide-disulphide oxidoreductase dimerisation" evidence="11">
    <location>
        <begin position="577"/>
        <end position="681"/>
    </location>
</feature>
<dbReference type="Gene3D" id="3.30.390.30">
    <property type="match status" value="1"/>
</dbReference>
<dbReference type="InterPro" id="IPR016156">
    <property type="entry name" value="FAD/NAD-linked_Rdtase_dimer_sf"/>
</dbReference>
<evidence type="ECO:0000259" key="11">
    <source>
        <dbReference type="Pfam" id="PF02852"/>
    </source>
</evidence>
<evidence type="ECO:0000256" key="4">
    <source>
        <dbReference type="ARBA" id="ARBA00022827"/>
    </source>
</evidence>